<name>A0A383DID3_9ZZZZ</name>
<gene>
    <name evidence="1" type="ORF">METZ01_LOCUS496927</name>
</gene>
<organism evidence="1">
    <name type="scientific">marine metagenome</name>
    <dbReference type="NCBI Taxonomy" id="408172"/>
    <lineage>
        <taxon>unclassified sequences</taxon>
        <taxon>metagenomes</taxon>
        <taxon>ecological metagenomes</taxon>
    </lineage>
</organism>
<feature type="non-terminal residue" evidence="1">
    <location>
        <position position="1"/>
    </location>
</feature>
<dbReference type="AlphaFoldDB" id="A0A383DID3"/>
<protein>
    <submittedName>
        <fullName evidence="1">Uncharacterized protein</fullName>
    </submittedName>
</protein>
<dbReference type="EMBL" id="UINC01217466">
    <property type="protein sequence ID" value="SVE44073.1"/>
    <property type="molecule type" value="Genomic_DNA"/>
</dbReference>
<accession>A0A383DID3</accession>
<evidence type="ECO:0000313" key="1">
    <source>
        <dbReference type="EMBL" id="SVE44073.1"/>
    </source>
</evidence>
<sequence>QGFSMVAYPIESLDGGELLVTY</sequence>
<reference evidence="1" key="1">
    <citation type="submission" date="2018-05" db="EMBL/GenBank/DDBJ databases">
        <authorList>
            <person name="Lanie J.A."/>
            <person name="Ng W.-L."/>
            <person name="Kazmierczak K.M."/>
            <person name="Andrzejewski T.M."/>
            <person name="Davidsen T.M."/>
            <person name="Wayne K.J."/>
            <person name="Tettelin H."/>
            <person name="Glass J.I."/>
            <person name="Rusch D."/>
            <person name="Podicherti R."/>
            <person name="Tsui H.-C.T."/>
            <person name="Winkler M.E."/>
        </authorList>
    </citation>
    <scope>NUCLEOTIDE SEQUENCE</scope>
</reference>
<proteinExistence type="predicted"/>